<evidence type="ECO:0000259" key="6">
    <source>
        <dbReference type="Pfam" id="PF13664"/>
    </source>
</evidence>
<gene>
    <name evidence="7" type="ORF">ABDJ85_08440</name>
</gene>
<keyword evidence="8" id="KW-1185">Reference proteome</keyword>
<comment type="caution">
    <text evidence="7">The sequence shown here is derived from an EMBL/GenBank/DDBJ whole genome shotgun (WGS) entry which is preliminary data.</text>
</comment>
<name>A0ABV0G198_9BURK</name>
<evidence type="ECO:0000256" key="2">
    <source>
        <dbReference type="ARBA" id="ARBA00022692"/>
    </source>
</evidence>
<evidence type="ECO:0000256" key="3">
    <source>
        <dbReference type="ARBA" id="ARBA00022989"/>
    </source>
</evidence>
<evidence type="ECO:0000313" key="7">
    <source>
        <dbReference type="EMBL" id="MEO3691493.1"/>
    </source>
</evidence>
<reference evidence="7 8" key="1">
    <citation type="submission" date="2024-05" db="EMBL/GenBank/DDBJ databases">
        <title>Roseateles sp. DJS-2-20 16S ribosomal RNA gene Genome sequencing and assembly.</title>
        <authorList>
            <person name="Woo H."/>
        </authorList>
    </citation>
    <scope>NUCLEOTIDE SEQUENCE [LARGE SCALE GENOMIC DNA]</scope>
    <source>
        <strain evidence="7 8">DJS-2-20</strain>
    </source>
</reference>
<keyword evidence="4 5" id="KW-0472">Membrane</keyword>
<dbReference type="EMBL" id="JBDPZD010000002">
    <property type="protein sequence ID" value="MEO3691493.1"/>
    <property type="molecule type" value="Genomic_DNA"/>
</dbReference>
<evidence type="ECO:0000256" key="1">
    <source>
        <dbReference type="ARBA" id="ARBA00004370"/>
    </source>
</evidence>
<dbReference type="Pfam" id="PF13664">
    <property type="entry name" value="DUF4149"/>
    <property type="match status" value="1"/>
</dbReference>
<evidence type="ECO:0000256" key="4">
    <source>
        <dbReference type="ARBA" id="ARBA00023136"/>
    </source>
</evidence>
<evidence type="ECO:0000313" key="8">
    <source>
        <dbReference type="Proteomes" id="UP001495147"/>
    </source>
</evidence>
<sequence>MRPKLHALLAALWGGFLLCVALAAAPSAFAVLERTVAGLYVGRLFSVEAEVSLAAALLAILFERRHARDALDAGQPVPALSAELLLPAAALFCTVAGYYGLQPLMAQARAGTGIASFAALHGVSLGFFGLKGLAVLALAWRLVSRLSPGAAS</sequence>
<dbReference type="InterPro" id="IPR025423">
    <property type="entry name" value="TMEM205-like"/>
</dbReference>
<feature type="domain" description="TMEM205-like" evidence="6">
    <location>
        <begin position="8"/>
        <end position="110"/>
    </location>
</feature>
<proteinExistence type="predicted"/>
<dbReference type="Proteomes" id="UP001495147">
    <property type="component" value="Unassembled WGS sequence"/>
</dbReference>
<feature type="transmembrane region" description="Helical" evidence="5">
    <location>
        <begin position="82"/>
        <end position="101"/>
    </location>
</feature>
<protein>
    <submittedName>
        <fullName evidence="7">DUF4149 domain-containing protein</fullName>
    </submittedName>
</protein>
<keyword evidence="2 5" id="KW-0812">Transmembrane</keyword>
<evidence type="ECO:0000256" key="5">
    <source>
        <dbReference type="SAM" id="Phobius"/>
    </source>
</evidence>
<feature type="transmembrane region" description="Helical" evidence="5">
    <location>
        <begin position="113"/>
        <end position="140"/>
    </location>
</feature>
<feature type="transmembrane region" description="Helical" evidence="5">
    <location>
        <begin position="40"/>
        <end position="62"/>
    </location>
</feature>
<keyword evidence="3 5" id="KW-1133">Transmembrane helix</keyword>
<organism evidence="7 8">
    <name type="scientific">Roseateles paludis</name>
    <dbReference type="NCBI Taxonomy" id="3145238"/>
    <lineage>
        <taxon>Bacteria</taxon>
        <taxon>Pseudomonadati</taxon>
        <taxon>Pseudomonadota</taxon>
        <taxon>Betaproteobacteria</taxon>
        <taxon>Burkholderiales</taxon>
        <taxon>Sphaerotilaceae</taxon>
        <taxon>Roseateles</taxon>
    </lineage>
</organism>
<comment type="subcellular location">
    <subcellularLocation>
        <location evidence="1">Membrane</location>
    </subcellularLocation>
</comment>
<dbReference type="RefSeq" id="WP_347704314.1">
    <property type="nucleotide sequence ID" value="NZ_JBDPZD010000002.1"/>
</dbReference>
<accession>A0ABV0G198</accession>